<dbReference type="Gene3D" id="1.10.510.10">
    <property type="entry name" value="Transferase(Phosphotransferase) domain 1"/>
    <property type="match status" value="1"/>
</dbReference>
<dbReference type="EMBL" id="CAJMWR010002258">
    <property type="protein sequence ID" value="CAE6442267.1"/>
    <property type="molecule type" value="Genomic_DNA"/>
</dbReference>
<dbReference type="AlphaFoldDB" id="A0A8H3AWQ1"/>
<dbReference type="GO" id="GO:0004672">
    <property type="term" value="F:protein kinase activity"/>
    <property type="evidence" value="ECO:0007669"/>
    <property type="project" value="InterPro"/>
</dbReference>
<evidence type="ECO:0000313" key="3">
    <source>
        <dbReference type="Proteomes" id="UP000663840"/>
    </source>
</evidence>
<feature type="domain" description="Protein kinase" evidence="1">
    <location>
        <begin position="73"/>
        <end position="345"/>
    </location>
</feature>
<gene>
    <name evidence="2" type="ORF">RDB_LOCUS80053</name>
</gene>
<dbReference type="InterPro" id="IPR011009">
    <property type="entry name" value="Kinase-like_dom_sf"/>
</dbReference>
<evidence type="ECO:0000259" key="1">
    <source>
        <dbReference type="PROSITE" id="PS50011"/>
    </source>
</evidence>
<dbReference type="SUPFAM" id="SSF56112">
    <property type="entry name" value="Protein kinase-like (PK-like)"/>
    <property type="match status" value="1"/>
</dbReference>
<dbReference type="Pfam" id="PF00069">
    <property type="entry name" value="Pkinase"/>
    <property type="match status" value="1"/>
</dbReference>
<accession>A0A8H3AWQ1</accession>
<dbReference type="SMART" id="SM00220">
    <property type="entry name" value="S_TKc"/>
    <property type="match status" value="1"/>
</dbReference>
<dbReference type="GO" id="GO:0005524">
    <property type="term" value="F:ATP binding"/>
    <property type="evidence" value="ECO:0007669"/>
    <property type="project" value="InterPro"/>
</dbReference>
<name>A0A8H3AWQ1_9AGAM</name>
<comment type="caution">
    <text evidence="2">The sequence shown here is derived from an EMBL/GenBank/DDBJ whole genome shotgun (WGS) entry which is preliminary data.</text>
</comment>
<protein>
    <recommendedName>
        <fullName evidence="1">Protein kinase domain-containing protein</fullName>
    </recommendedName>
</protein>
<dbReference type="Proteomes" id="UP000663840">
    <property type="component" value="Unassembled WGS sequence"/>
</dbReference>
<sequence length="345" mass="38971">MVVAHACTLGIYFLLGPLRTGYIPGLLISLLAAPFFIGNARPVYILTFSERLRMKLLDAPDNVECLLESNGYVLWPPEEDNRPRGHVLYATKRSDGTSLVVKCTRKGDSESRMMTYFYYLRRQGTNLPITGKYIACCHPCLPQGSKNCFADIMDIIEDAKSNTILLVLKHWGRSLAELGRLSPPDFFHILRQCFKAVSVLHAMGIAHLDISCYNFLCNSKKQVAIIDFEASRYFNESETVRSKCHPQLNSHSIYPCRTTEIPPEFRAEDAYQRRHCAYKLDIFALGVLVLRFAKSSGFDCPRLVLLAEPLVACDPMRRPTAGEALIWFHKWCERVGVVLPGCGLD</sequence>
<proteinExistence type="predicted"/>
<dbReference type="PANTHER" id="PTHR24347">
    <property type="entry name" value="SERINE/THREONINE-PROTEIN KINASE"/>
    <property type="match status" value="1"/>
</dbReference>
<dbReference type="InterPro" id="IPR000719">
    <property type="entry name" value="Prot_kinase_dom"/>
</dbReference>
<evidence type="ECO:0000313" key="2">
    <source>
        <dbReference type="EMBL" id="CAE6442267.1"/>
    </source>
</evidence>
<reference evidence="2" key="1">
    <citation type="submission" date="2021-01" db="EMBL/GenBank/DDBJ databases">
        <authorList>
            <person name="Kaushik A."/>
        </authorList>
    </citation>
    <scope>NUCLEOTIDE SEQUENCE</scope>
    <source>
        <strain evidence="2">AG1-1A</strain>
    </source>
</reference>
<organism evidence="2 3">
    <name type="scientific">Rhizoctonia solani</name>
    <dbReference type="NCBI Taxonomy" id="456999"/>
    <lineage>
        <taxon>Eukaryota</taxon>
        <taxon>Fungi</taxon>
        <taxon>Dikarya</taxon>
        <taxon>Basidiomycota</taxon>
        <taxon>Agaricomycotina</taxon>
        <taxon>Agaricomycetes</taxon>
        <taxon>Cantharellales</taxon>
        <taxon>Ceratobasidiaceae</taxon>
        <taxon>Rhizoctonia</taxon>
    </lineage>
</organism>
<dbReference type="PROSITE" id="PS50011">
    <property type="entry name" value="PROTEIN_KINASE_DOM"/>
    <property type="match status" value="1"/>
</dbReference>